<dbReference type="GO" id="GO:0022857">
    <property type="term" value="F:transmembrane transporter activity"/>
    <property type="evidence" value="ECO:0007669"/>
    <property type="project" value="InterPro"/>
</dbReference>
<dbReference type="EMBL" id="CP029487">
    <property type="protein sequence ID" value="QCT70466.1"/>
    <property type="molecule type" value="Genomic_DNA"/>
</dbReference>
<proteinExistence type="predicted"/>
<gene>
    <name evidence="2" type="ORF">CPZ25_003725</name>
</gene>
<feature type="transmembrane region" description="Helical" evidence="1">
    <location>
        <begin position="73"/>
        <end position="90"/>
    </location>
</feature>
<feature type="transmembrane region" description="Helical" evidence="1">
    <location>
        <begin position="129"/>
        <end position="154"/>
    </location>
</feature>
<name>A0A4V1GLP1_EUBML</name>
<dbReference type="Proteomes" id="UP000218387">
    <property type="component" value="Chromosome"/>
</dbReference>
<keyword evidence="3" id="KW-1185">Reference proteome</keyword>
<dbReference type="Gene3D" id="1.10.1760.20">
    <property type="match status" value="1"/>
</dbReference>
<dbReference type="InterPro" id="IPR024529">
    <property type="entry name" value="ECF_trnsprt_substrate-spec"/>
</dbReference>
<keyword evidence="1" id="KW-0472">Membrane</keyword>
<accession>A0A4V1GLP1</accession>
<dbReference type="AlphaFoldDB" id="A0A4V1GLP1"/>
<protein>
    <submittedName>
        <fullName evidence="2">ECF transporter S component</fullName>
    </submittedName>
</protein>
<feature type="transmembrane region" description="Helical" evidence="1">
    <location>
        <begin position="12"/>
        <end position="33"/>
    </location>
</feature>
<evidence type="ECO:0000256" key="1">
    <source>
        <dbReference type="SAM" id="Phobius"/>
    </source>
</evidence>
<dbReference type="Pfam" id="PF12822">
    <property type="entry name" value="ECF_trnsprt"/>
    <property type="match status" value="1"/>
</dbReference>
<feature type="transmembrane region" description="Helical" evidence="1">
    <location>
        <begin position="39"/>
        <end position="66"/>
    </location>
</feature>
<sequence>MKTRTTKELVQLSLFVAIIVLMAVVPFLGYIPLGFTRATIIHIPVIIGSIILGPRYGAFLGFVFGLTSLVNNTFNPTVTSFVFTPFYSLGTYDGNFWSLVICFVPRILVGIVPYYIYKGLKKVKDNDALALTCAGVGGSLTNTLLVMNMIYFFFGQSYASAKEMDISALYGAILAVIGINGVPEAIVAGVLTLAICKALLKYGVKK</sequence>
<reference evidence="2 3" key="1">
    <citation type="submission" date="2018-05" db="EMBL/GenBank/DDBJ databases">
        <title>Genome comparison of Eubacterium sp.</title>
        <authorList>
            <person name="Feng Y."/>
            <person name="Sanchez-Andrea I."/>
            <person name="Stams A.J.M."/>
            <person name="De Vos W.M."/>
        </authorList>
    </citation>
    <scope>NUCLEOTIDE SEQUENCE [LARGE SCALE GENOMIC DNA]</scope>
    <source>
        <strain evidence="2 3">YI</strain>
    </source>
</reference>
<organism evidence="2 3">
    <name type="scientific">Eubacterium maltosivorans</name>
    <dbReference type="NCBI Taxonomy" id="2041044"/>
    <lineage>
        <taxon>Bacteria</taxon>
        <taxon>Bacillati</taxon>
        <taxon>Bacillota</taxon>
        <taxon>Clostridia</taxon>
        <taxon>Eubacteriales</taxon>
        <taxon>Eubacteriaceae</taxon>
        <taxon>Eubacterium</taxon>
    </lineage>
</organism>
<dbReference type="KEGG" id="emt:CPZ25_003725"/>
<feature type="transmembrane region" description="Helical" evidence="1">
    <location>
        <begin position="166"/>
        <end position="196"/>
    </location>
</feature>
<evidence type="ECO:0000313" key="3">
    <source>
        <dbReference type="Proteomes" id="UP000218387"/>
    </source>
</evidence>
<keyword evidence="1" id="KW-0812">Transmembrane</keyword>
<evidence type="ECO:0000313" key="2">
    <source>
        <dbReference type="EMBL" id="QCT70466.1"/>
    </source>
</evidence>
<dbReference type="RefSeq" id="WP_058694553.1">
    <property type="nucleotide sequence ID" value="NZ_CABJDW020000005.1"/>
</dbReference>
<feature type="transmembrane region" description="Helical" evidence="1">
    <location>
        <begin position="96"/>
        <end position="117"/>
    </location>
</feature>
<keyword evidence="1" id="KW-1133">Transmembrane helix</keyword>